<sequence>MTRLGVSSALVDGRVVDGDVEVDDGVVTRIGLPPASGGLRAVPGLVDAQVNGFDGVDLMSATAEEVVHVSRALASRGVTSWLPTLITGPERDVSHALRVLDAAHASAAEGGARLLGVHLEGPFLSPRRLGTHPREHRRDPDPELLARLRGHSDRLGVVAVTLAPELPGALDLVRTLVAEGVVVSLGHSDATAAQAHAGFDAGAVAVTHCFNAMSGLHHREPGLAGAALARPGVTVQVVVDGHHLADDAVRVVFAAAAGRVVLVTDATAASARDDGAYVLAGVALEVRDGAVRNDAGDLAGSALTLDAAVRNAASLGLDPVAVLDAATAAPARMLRRDDVGSLRPGSRADVAVLDDDLVVREVLLGGRSIETAGAR</sequence>
<keyword evidence="2" id="KW-0479">Metal-binding</keyword>
<dbReference type="Pfam" id="PF01979">
    <property type="entry name" value="Amidohydro_1"/>
    <property type="match status" value="1"/>
</dbReference>
<proteinExistence type="inferred from homology"/>
<dbReference type="InterPro" id="IPR003764">
    <property type="entry name" value="GlcNAc_6-P_deAcase"/>
</dbReference>
<evidence type="ECO:0000313" key="8">
    <source>
        <dbReference type="Proteomes" id="UP001500221"/>
    </source>
</evidence>
<comment type="caution">
    <text evidence="7">The sequence shown here is derived from an EMBL/GenBank/DDBJ whole genome shotgun (WGS) entry which is preliminary data.</text>
</comment>
<keyword evidence="4 5" id="KW-0119">Carbohydrate metabolism</keyword>
<dbReference type="PANTHER" id="PTHR11113">
    <property type="entry name" value="N-ACETYLGLUCOSAMINE-6-PHOSPHATE DEACETYLASE"/>
    <property type="match status" value="1"/>
</dbReference>
<organism evidence="7 8">
    <name type="scientific">Nocardioides marinquilinus</name>
    <dbReference type="NCBI Taxonomy" id="1210400"/>
    <lineage>
        <taxon>Bacteria</taxon>
        <taxon>Bacillati</taxon>
        <taxon>Actinomycetota</taxon>
        <taxon>Actinomycetes</taxon>
        <taxon>Propionibacteriales</taxon>
        <taxon>Nocardioidaceae</taxon>
        <taxon>Nocardioides</taxon>
    </lineage>
</organism>
<dbReference type="SUPFAM" id="SSF51556">
    <property type="entry name" value="Metallo-dependent hydrolases"/>
    <property type="match status" value="1"/>
</dbReference>
<evidence type="ECO:0000256" key="3">
    <source>
        <dbReference type="ARBA" id="ARBA00022801"/>
    </source>
</evidence>
<evidence type="ECO:0000313" key="7">
    <source>
        <dbReference type="EMBL" id="GAA5150121.1"/>
    </source>
</evidence>
<dbReference type="RefSeq" id="WP_345459108.1">
    <property type="nucleotide sequence ID" value="NZ_BAABKG010000003.1"/>
</dbReference>
<dbReference type="InterPro" id="IPR011059">
    <property type="entry name" value="Metal-dep_hydrolase_composite"/>
</dbReference>
<dbReference type="NCBIfam" id="TIGR00221">
    <property type="entry name" value="nagA"/>
    <property type="match status" value="1"/>
</dbReference>
<reference evidence="8" key="1">
    <citation type="journal article" date="2019" name="Int. J. Syst. Evol. Microbiol.">
        <title>The Global Catalogue of Microorganisms (GCM) 10K type strain sequencing project: providing services to taxonomists for standard genome sequencing and annotation.</title>
        <authorList>
            <consortium name="The Broad Institute Genomics Platform"/>
            <consortium name="The Broad Institute Genome Sequencing Center for Infectious Disease"/>
            <person name="Wu L."/>
            <person name="Ma J."/>
        </authorList>
    </citation>
    <scope>NUCLEOTIDE SEQUENCE [LARGE SCALE GENOMIC DNA]</scope>
    <source>
        <strain evidence="8">JCM 18459</strain>
    </source>
</reference>
<evidence type="ECO:0000256" key="5">
    <source>
        <dbReference type="PIRNR" id="PIRNR038994"/>
    </source>
</evidence>
<keyword evidence="3 5" id="KW-0378">Hydrolase</keyword>
<dbReference type="PIRSF" id="PIRSF038994">
    <property type="entry name" value="NagA"/>
    <property type="match status" value="1"/>
</dbReference>
<dbReference type="Gene3D" id="3.20.20.140">
    <property type="entry name" value="Metal-dependent hydrolases"/>
    <property type="match status" value="1"/>
</dbReference>
<dbReference type="Proteomes" id="UP001500221">
    <property type="component" value="Unassembled WGS sequence"/>
</dbReference>
<dbReference type="InterPro" id="IPR006680">
    <property type="entry name" value="Amidohydro-rel"/>
</dbReference>
<dbReference type="SUPFAM" id="SSF51338">
    <property type="entry name" value="Composite domain of metallo-dependent hydrolases"/>
    <property type="match status" value="1"/>
</dbReference>
<evidence type="ECO:0000256" key="4">
    <source>
        <dbReference type="ARBA" id="ARBA00023277"/>
    </source>
</evidence>
<dbReference type="Gene3D" id="2.30.40.10">
    <property type="entry name" value="Urease, subunit C, domain 1"/>
    <property type="match status" value="1"/>
</dbReference>
<name>A0ABP9PPN2_9ACTN</name>
<evidence type="ECO:0000259" key="6">
    <source>
        <dbReference type="Pfam" id="PF01979"/>
    </source>
</evidence>
<dbReference type="PANTHER" id="PTHR11113:SF14">
    <property type="entry name" value="N-ACETYLGLUCOSAMINE-6-PHOSPHATE DEACETYLASE"/>
    <property type="match status" value="1"/>
</dbReference>
<dbReference type="InterPro" id="IPR032466">
    <property type="entry name" value="Metal_Hydrolase"/>
</dbReference>
<protein>
    <submittedName>
        <fullName evidence="7">N-acetylglucosamine-6-phosphate deacetylase</fullName>
    </submittedName>
</protein>
<accession>A0ABP9PPN2</accession>
<evidence type="ECO:0000256" key="1">
    <source>
        <dbReference type="ARBA" id="ARBA00010716"/>
    </source>
</evidence>
<dbReference type="EMBL" id="BAABKG010000003">
    <property type="protein sequence ID" value="GAA5150121.1"/>
    <property type="molecule type" value="Genomic_DNA"/>
</dbReference>
<keyword evidence="8" id="KW-1185">Reference proteome</keyword>
<evidence type="ECO:0000256" key="2">
    <source>
        <dbReference type="ARBA" id="ARBA00022723"/>
    </source>
</evidence>
<gene>
    <name evidence="7" type="primary">nagA</name>
    <name evidence="7" type="ORF">GCM10023340_26530</name>
</gene>
<feature type="domain" description="Amidohydrolase-related" evidence="6">
    <location>
        <begin position="41"/>
        <end position="366"/>
    </location>
</feature>
<comment type="similarity">
    <text evidence="1 5">Belongs to the metallo-dependent hydrolases superfamily. NagA family.</text>
</comment>